<evidence type="ECO:0000259" key="1">
    <source>
        <dbReference type="Pfam" id="PF02557"/>
    </source>
</evidence>
<evidence type="ECO:0000259" key="2">
    <source>
        <dbReference type="Pfam" id="PF16403"/>
    </source>
</evidence>
<proteinExistence type="predicted"/>
<dbReference type="Gene3D" id="3.30.1380.10">
    <property type="match status" value="1"/>
</dbReference>
<dbReference type="Pfam" id="PF16403">
    <property type="entry name" value="Bact_surface_Ig-like"/>
    <property type="match status" value="1"/>
</dbReference>
<dbReference type="Gene3D" id="2.60.40.10">
    <property type="entry name" value="Immunoglobulins"/>
    <property type="match status" value="1"/>
</dbReference>
<dbReference type="InterPro" id="IPR058193">
    <property type="entry name" value="VanY/YodJ_core_dom"/>
</dbReference>
<dbReference type="CDD" id="cd14852">
    <property type="entry name" value="LD-carboxypeptidase"/>
    <property type="match status" value="1"/>
</dbReference>
<dbReference type="GO" id="GO:0004180">
    <property type="term" value="F:carboxypeptidase activity"/>
    <property type="evidence" value="ECO:0007669"/>
    <property type="project" value="UniProtKB-KW"/>
</dbReference>
<sequence>MTRKKRVVFIAAAALLLAAVALFLLLAAKKPVFTYGGHTGTSASETVSWQQRGSFAPKKITAKDGLGRDLTGAITGDESAAPSAPGDHKIVYRVKNLLGISGRFTLTVHYVDDLAPQFSGPDTIAYTGPEMDLSAAAIGLTASDDVDGDLSAGITYSGQVDAATPGDYPVVYTATDSAGNRATHTVTFTVAAAPAVPTGGSDAGSGGGTGGPITYENGIVEPTSITPTVISDPDSVTAVVNKYRALPDGWEPDDLVSITTNGAGAGYLRAPAAAAWEQMQQAAKEQGLTLIGFSAYRSQATQNRLYFNYRASDVQNAAMYSAYPRRSEHELGLAIDIGYNMTCADDFAESAQGRWLAQNAHRYGFVLRYLPDKVLVTQYAYEPWHYRYVGPDLAAALWQSGQTLEEYFGLQ</sequence>
<name>A0A1C6K502_9FIRM</name>
<reference evidence="3" key="1">
    <citation type="submission" date="2015-09" db="EMBL/GenBank/DDBJ databases">
        <authorList>
            <consortium name="Pathogen Informatics"/>
        </authorList>
    </citation>
    <scope>NUCLEOTIDE SEQUENCE</scope>
    <source>
        <strain evidence="3">2789STDY5834896</strain>
    </source>
</reference>
<dbReference type="InterPro" id="IPR009045">
    <property type="entry name" value="Zn_M74/Hedgehog-like"/>
</dbReference>
<evidence type="ECO:0000313" key="3">
    <source>
        <dbReference type="EMBL" id="SCJ89277.1"/>
    </source>
</evidence>
<gene>
    <name evidence="3" type="ORF">SAMEA3545359_02605</name>
</gene>
<feature type="domain" description="D-alanyl-D-alanine carboxypeptidase-like core" evidence="1">
    <location>
        <begin position="267"/>
        <end position="390"/>
    </location>
</feature>
<keyword evidence="3" id="KW-0121">Carboxypeptidase</keyword>
<dbReference type="PANTHER" id="PTHR34385:SF1">
    <property type="entry name" value="PEPTIDOGLYCAN L-ALANYL-D-GLUTAMATE ENDOPEPTIDASE CWLK"/>
    <property type="match status" value="1"/>
</dbReference>
<dbReference type="Pfam" id="PF02557">
    <property type="entry name" value="VanY"/>
    <property type="match status" value="1"/>
</dbReference>
<dbReference type="InterPro" id="IPR052179">
    <property type="entry name" value="DD-CPase-like"/>
</dbReference>
<keyword evidence="3" id="KW-0378">Hydrolase</keyword>
<dbReference type="InterPro" id="IPR032179">
    <property type="entry name" value="Cry22Aa_Ig-like"/>
</dbReference>
<accession>A0A1C6K502</accession>
<dbReference type="GO" id="GO:0006508">
    <property type="term" value="P:proteolysis"/>
    <property type="evidence" value="ECO:0007669"/>
    <property type="project" value="InterPro"/>
</dbReference>
<protein>
    <submittedName>
        <fullName evidence="3">D-alanyl-D-alanine carboxypeptidase</fullName>
    </submittedName>
</protein>
<dbReference type="EMBL" id="FMHG01000003">
    <property type="protein sequence ID" value="SCJ89277.1"/>
    <property type="molecule type" value="Genomic_DNA"/>
</dbReference>
<dbReference type="PANTHER" id="PTHR34385">
    <property type="entry name" value="D-ALANYL-D-ALANINE CARBOXYPEPTIDASE"/>
    <property type="match status" value="1"/>
</dbReference>
<feature type="domain" description="Pesticidal crystal protein Cry22Aa Ig-like" evidence="2">
    <location>
        <begin position="139"/>
        <end position="187"/>
    </location>
</feature>
<dbReference type="InterPro" id="IPR013783">
    <property type="entry name" value="Ig-like_fold"/>
</dbReference>
<keyword evidence="3" id="KW-0645">Protease</keyword>
<dbReference type="InterPro" id="IPR003709">
    <property type="entry name" value="VanY-like_core_dom"/>
</dbReference>
<organism evidence="3">
    <name type="scientific">uncultured Anaerotruncus sp</name>
    <dbReference type="NCBI Taxonomy" id="905011"/>
    <lineage>
        <taxon>Bacteria</taxon>
        <taxon>Bacillati</taxon>
        <taxon>Bacillota</taxon>
        <taxon>Clostridia</taxon>
        <taxon>Eubacteriales</taxon>
        <taxon>Oscillospiraceae</taxon>
        <taxon>Anaerotruncus</taxon>
        <taxon>environmental samples</taxon>
    </lineage>
</organism>
<dbReference type="SUPFAM" id="SSF55166">
    <property type="entry name" value="Hedgehog/DD-peptidase"/>
    <property type="match status" value="1"/>
</dbReference>
<dbReference type="AlphaFoldDB" id="A0A1C6K502"/>